<evidence type="ECO:0000256" key="5">
    <source>
        <dbReference type="HAMAP-Rule" id="MF_00299"/>
    </source>
</evidence>
<dbReference type="Gene3D" id="1.10.10.970">
    <property type="entry name" value="RNA 2'-phosphotransferase, Tpt1/KptA family, N-terminal domain"/>
    <property type="match status" value="1"/>
</dbReference>
<dbReference type="InterPro" id="IPR042080">
    <property type="entry name" value="RNA_2'-PTrans_N"/>
</dbReference>
<keyword evidence="2 5" id="KW-0808">Transferase</keyword>
<sequence>MMSRDTIVDTSKLLSYVLRHRPDSIGLQLDTNGWADVDALLQRLAEHGKPVARELLDRVVANNDKQRFAFDATRTRIRASQGHSIQVDLALQPAQPPDVLYHGTASRFLKSILASGLRAGNRQHVHLSGDVGTARRVGARYGFPVILRVDTARMRADGAVFYRSDNGVWLTGPVAPRYLRVLDGNSRNGD</sequence>
<dbReference type="EMBL" id="WSES01000007">
    <property type="protein sequence ID" value="MVW62634.1"/>
    <property type="molecule type" value="Genomic_DNA"/>
</dbReference>
<accession>A0A7X3G2X3</accession>
<dbReference type="NCBIfam" id="NF002014">
    <property type="entry name" value="PRK00819.1-4"/>
    <property type="match status" value="1"/>
</dbReference>
<gene>
    <name evidence="5" type="primary">kptA</name>
    <name evidence="6" type="ORF">GPY61_22145</name>
</gene>
<comment type="similarity">
    <text evidence="1 5">Belongs to the KptA/TPT1 family.</text>
</comment>
<dbReference type="GO" id="GO:0000215">
    <property type="term" value="F:tRNA 2'-phosphotransferase activity"/>
    <property type="evidence" value="ECO:0007669"/>
    <property type="project" value="TreeGrafter"/>
</dbReference>
<organism evidence="6 7">
    <name type="scientific">Massilia cellulosiltytica</name>
    <dbReference type="NCBI Taxonomy" id="2683234"/>
    <lineage>
        <taxon>Bacteria</taxon>
        <taxon>Pseudomonadati</taxon>
        <taxon>Pseudomonadota</taxon>
        <taxon>Betaproteobacteria</taxon>
        <taxon>Burkholderiales</taxon>
        <taxon>Oxalobacteraceae</taxon>
        <taxon>Telluria group</taxon>
        <taxon>Massilia</taxon>
    </lineage>
</organism>
<dbReference type="HAMAP" id="MF_00299">
    <property type="entry name" value="KptA"/>
    <property type="match status" value="1"/>
</dbReference>
<comment type="function">
    <text evidence="4 5">Removes the 2'-phosphate from RNA via an intermediate in which the phosphate is ADP-ribosylated by NAD followed by a presumed transesterification to release the RNA and generate ADP-ribose 1''-2''-cyclic phosphate (APPR&gt;P). May function as an ADP-ribosylase.</text>
</comment>
<dbReference type="InterPro" id="IPR042081">
    <property type="entry name" value="RNA_2'-PTrans_C"/>
</dbReference>
<dbReference type="PANTHER" id="PTHR12684">
    <property type="entry name" value="PUTATIVE PHOSPHOTRANSFERASE"/>
    <property type="match status" value="1"/>
</dbReference>
<proteinExistence type="inferred from homology"/>
<dbReference type="SUPFAM" id="SSF56399">
    <property type="entry name" value="ADP-ribosylation"/>
    <property type="match status" value="1"/>
</dbReference>
<comment type="caution">
    <text evidence="6">The sequence shown here is derived from an EMBL/GenBank/DDBJ whole genome shotgun (WGS) entry which is preliminary data.</text>
</comment>
<dbReference type="InterPro" id="IPR002745">
    <property type="entry name" value="Ptrans_KptA/Tpt1"/>
</dbReference>
<dbReference type="Gene3D" id="3.20.170.30">
    <property type="match status" value="1"/>
</dbReference>
<keyword evidence="3 5" id="KW-0520">NAD</keyword>
<keyword evidence="7" id="KW-1185">Reference proteome</keyword>
<dbReference type="PANTHER" id="PTHR12684:SF2">
    <property type="entry name" value="TRNA 2'-PHOSPHOTRANSFERASE 1"/>
    <property type="match status" value="1"/>
</dbReference>
<dbReference type="Proteomes" id="UP000443353">
    <property type="component" value="Unassembled WGS sequence"/>
</dbReference>
<evidence type="ECO:0000256" key="1">
    <source>
        <dbReference type="ARBA" id="ARBA00009836"/>
    </source>
</evidence>
<evidence type="ECO:0000256" key="4">
    <source>
        <dbReference type="ARBA" id="ARBA00025212"/>
    </source>
</evidence>
<evidence type="ECO:0000313" key="6">
    <source>
        <dbReference type="EMBL" id="MVW62634.1"/>
    </source>
</evidence>
<evidence type="ECO:0000256" key="3">
    <source>
        <dbReference type="ARBA" id="ARBA00023027"/>
    </source>
</evidence>
<reference evidence="6 7" key="1">
    <citation type="submission" date="2019-12" db="EMBL/GenBank/DDBJ databases">
        <authorList>
            <person name="Li C."/>
            <person name="Zhao J."/>
        </authorList>
    </citation>
    <scope>NUCLEOTIDE SEQUENCE [LARGE SCALE GENOMIC DNA]</scope>
    <source>
        <strain evidence="6 7">NEAU-DD11</strain>
    </source>
</reference>
<dbReference type="InterPro" id="IPR022928">
    <property type="entry name" value="RNA_2'-PTrans_KptA"/>
</dbReference>
<protein>
    <recommendedName>
        <fullName evidence="5">Probable RNA 2'-phosphotransferase</fullName>
        <ecNumber evidence="5">2.7.1.-</ecNumber>
    </recommendedName>
</protein>
<dbReference type="AlphaFoldDB" id="A0A7X3G2X3"/>
<dbReference type="GO" id="GO:0003950">
    <property type="term" value="F:NAD+ poly-ADP-ribosyltransferase activity"/>
    <property type="evidence" value="ECO:0007669"/>
    <property type="project" value="InterPro"/>
</dbReference>
<dbReference type="Pfam" id="PF01885">
    <property type="entry name" value="PTS_2-RNA"/>
    <property type="match status" value="1"/>
</dbReference>
<dbReference type="EC" id="2.7.1.-" evidence="5"/>
<evidence type="ECO:0000313" key="7">
    <source>
        <dbReference type="Proteomes" id="UP000443353"/>
    </source>
</evidence>
<dbReference type="GO" id="GO:0006388">
    <property type="term" value="P:tRNA splicing, via endonucleolytic cleavage and ligation"/>
    <property type="evidence" value="ECO:0007669"/>
    <property type="project" value="UniProtKB-UniRule"/>
</dbReference>
<name>A0A7X3G2X3_9BURK</name>
<evidence type="ECO:0000256" key="2">
    <source>
        <dbReference type="ARBA" id="ARBA00022679"/>
    </source>
</evidence>